<sequence>MKRILTFMVIVSFIISPNIIWATPPGFSGGVNNEYEYEEVVFITGEPIRLKGEIKVSEREKDNKKSISYTFKLENKDLEAKLDRKINLDINLDKRDDKGQTIAQTSISKYSETLKIGKDKYELEDFQFSKSDVIDNRPAADFYNGNIKGRKYYKVNKDQGEVVVDITGADVGYKNFWGNSETQILDYIITSTRKESDDSDESNSWEGTVKVSVSDSTTKTLKYSDNEVNFSSFNGGHMRITNQEMVSSYEYNLPKIKDGKVQKDKREKGTIKLSKKMVPKIERLIIPKFRDLGGHWAQEYIEKLYSLDVFDENGDFFSPDIPMSRIEFTKAVIRACDIRTSIDDVKPKRRKRNEPEEKPVFKDLDTKDKDYKYVKSGYEKGIINGQNDLFKPNDSLTRAQAITILIRALGFENKAPNPGYYTNFSDDRDIPYWAKDSIYMAREIGLVYGDKANRINPNKVMSRAEASAMLVRFLEFLQRDLQRDYRENIMYFR</sequence>
<organism evidence="3 4">
    <name type="scientific">Tepidibacter thalassicus DSM 15285</name>
    <dbReference type="NCBI Taxonomy" id="1123350"/>
    <lineage>
        <taxon>Bacteria</taxon>
        <taxon>Bacillati</taxon>
        <taxon>Bacillota</taxon>
        <taxon>Clostridia</taxon>
        <taxon>Peptostreptococcales</taxon>
        <taxon>Peptostreptococcaceae</taxon>
        <taxon>Tepidibacter</taxon>
    </lineage>
</organism>
<dbReference type="PROSITE" id="PS51272">
    <property type="entry name" value="SLH"/>
    <property type="match status" value="3"/>
</dbReference>
<feature type="domain" description="SLH" evidence="2">
    <location>
        <begin position="284"/>
        <end position="346"/>
    </location>
</feature>
<dbReference type="Pfam" id="PF00395">
    <property type="entry name" value="SLH"/>
    <property type="match status" value="3"/>
</dbReference>
<proteinExistence type="predicted"/>
<evidence type="ECO:0000259" key="2">
    <source>
        <dbReference type="PROSITE" id="PS51272"/>
    </source>
</evidence>
<dbReference type="EMBL" id="FQXH01000011">
    <property type="protein sequence ID" value="SHH23243.1"/>
    <property type="molecule type" value="Genomic_DNA"/>
</dbReference>
<feature type="domain" description="SLH" evidence="2">
    <location>
        <begin position="421"/>
        <end position="484"/>
    </location>
</feature>
<gene>
    <name evidence="3" type="ORF">SAMN02744040_01304</name>
</gene>
<dbReference type="Proteomes" id="UP000242520">
    <property type="component" value="Unassembled WGS sequence"/>
</dbReference>
<evidence type="ECO:0000313" key="3">
    <source>
        <dbReference type="EMBL" id="SHH23243.1"/>
    </source>
</evidence>
<dbReference type="AlphaFoldDB" id="A0A1M5RBQ1"/>
<evidence type="ECO:0000256" key="1">
    <source>
        <dbReference type="ARBA" id="ARBA00022737"/>
    </source>
</evidence>
<accession>A0A1M5RBQ1</accession>
<feature type="domain" description="SLH" evidence="2">
    <location>
        <begin position="357"/>
        <end position="419"/>
    </location>
</feature>
<dbReference type="STRING" id="1123350.SAMN02744040_01304"/>
<keyword evidence="4" id="KW-1185">Reference proteome</keyword>
<name>A0A1M5RBQ1_9FIRM</name>
<dbReference type="InterPro" id="IPR001119">
    <property type="entry name" value="SLH_dom"/>
</dbReference>
<dbReference type="RefSeq" id="WP_207645976.1">
    <property type="nucleotide sequence ID" value="NZ_FQXH01000011.1"/>
</dbReference>
<protein>
    <submittedName>
        <fullName evidence="3">S-layer homology domain-containing protein</fullName>
    </submittedName>
</protein>
<evidence type="ECO:0000313" key="4">
    <source>
        <dbReference type="Proteomes" id="UP000242520"/>
    </source>
</evidence>
<reference evidence="4" key="1">
    <citation type="submission" date="2016-11" db="EMBL/GenBank/DDBJ databases">
        <authorList>
            <person name="Varghese N."/>
            <person name="Submissions S."/>
        </authorList>
    </citation>
    <scope>NUCLEOTIDE SEQUENCE [LARGE SCALE GENOMIC DNA]</scope>
    <source>
        <strain evidence="4">DSM 15285</strain>
    </source>
</reference>
<keyword evidence="1" id="KW-0677">Repeat</keyword>